<dbReference type="Gene3D" id="3.40.50.1360">
    <property type="match status" value="1"/>
</dbReference>
<dbReference type="SUPFAM" id="SSF100950">
    <property type="entry name" value="NagB/RpiA/CoA transferase-like"/>
    <property type="match status" value="1"/>
</dbReference>
<sequence length="238" mass="25818">MSRAWLAALRQRGVAWVETSTSAAHAQGLAETVAAALREALVLRGEAKLALSGGRSPIPFLDALACQLLDWEDIKLTLVDERWVGSDQPDSNERLLRSHLQPVFDRVHWLPLYRGLSPVQDAAVAGTMLLEWQPLDVAVLGMGLDGHTASLFPGQPRVSEWLQPDVGTVCAATLAADESPRLTLTGRALHSARRQLLAISGEQKLQVLIGALERDPADCPIAAFLRAPLEIHYCSDQA</sequence>
<evidence type="ECO:0000256" key="1">
    <source>
        <dbReference type="ARBA" id="ARBA00000832"/>
    </source>
</evidence>
<name>A0A2A3MLJ4_9PSED</name>
<dbReference type="GO" id="GO:0017057">
    <property type="term" value="F:6-phosphogluconolactonase activity"/>
    <property type="evidence" value="ECO:0007669"/>
    <property type="project" value="UniProtKB-UniRule"/>
</dbReference>
<organism evidence="9 10">
    <name type="scientific">Pseudomonas abyssi</name>
    <dbReference type="NCBI Taxonomy" id="170540"/>
    <lineage>
        <taxon>Bacteria</taxon>
        <taxon>Pseudomonadati</taxon>
        <taxon>Pseudomonadota</taxon>
        <taxon>Gammaproteobacteria</taxon>
        <taxon>Pseudomonadales</taxon>
        <taxon>Pseudomonadaceae</taxon>
        <taxon>Pseudomonas</taxon>
    </lineage>
</organism>
<evidence type="ECO:0000256" key="2">
    <source>
        <dbReference type="ARBA" id="ARBA00002681"/>
    </source>
</evidence>
<dbReference type="AlphaFoldDB" id="A0A2A3MLJ4"/>
<evidence type="ECO:0000259" key="8">
    <source>
        <dbReference type="Pfam" id="PF01182"/>
    </source>
</evidence>
<dbReference type="UniPathway" id="UPA00115">
    <property type="reaction ID" value="UER00409"/>
</dbReference>
<evidence type="ECO:0000313" key="9">
    <source>
        <dbReference type="EMBL" id="PBK05681.1"/>
    </source>
</evidence>
<dbReference type="Pfam" id="PF01182">
    <property type="entry name" value="Glucosamine_iso"/>
    <property type="match status" value="1"/>
</dbReference>
<reference evidence="9 10" key="1">
    <citation type="submission" date="2017-09" db="EMBL/GenBank/DDBJ databases">
        <title>Pseudomonas abyssi sp. nov. isolated from Abyssopelagic Water.</title>
        <authorList>
            <person name="Wei Y."/>
        </authorList>
    </citation>
    <scope>NUCLEOTIDE SEQUENCE [LARGE SCALE GENOMIC DNA]</scope>
    <source>
        <strain evidence="9 10">MT5</strain>
    </source>
</reference>
<dbReference type="PANTHER" id="PTHR11054">
    <property type="entry name" value="6-PHOSPHOGLUCONOLACTONASE"/>
    <property type="match status" value="1"/>
</dbReference>
<dbReference type="InterPro" id="IPR006148">
    <property type="entry name" value="Glc/Gal-6P_isomerase"/>
</dbReference>
<evidence type="ECO:0000313" key="10">
    <source>
        <dbReference type="Proteomes" id="UP000242313"/>
    </source>
</evidence>
<comment type="pathway">
    <text evidence="3 7">Carbohydrate degradation; pentose phosphate pathway; D-ribulose 5-phosphate from D-glucose 6-phosphate (oxidative stage): step 2/3.</text>
</comment>
<dbReference type="InterPro" id="IPR005900">
    <property type="entry name" value="6-phosphogluconolactonase_DevB"/>
</dbReference>
<dbReference type="GO" id="GO:0006098">
    <property type="term" value="P:pentose-phosphate shunt"/>
    <property type="evidence" value="ECO:0007669"/>
    <property type="project" value="UniProtKB-UniPathway"/>
</dbReference>
<comment type="catalytic activity">
    <reaction evidence="1 7">
        <text>6-phospho-D-glucono-1,5-lactone + H2O = 6-phospho-D-gluconate + H(+)</text>
        <dbReference type="Rhea" id="RHEA:12556"/>
        <dbReference type="ChEBI" id="CHEBI:15377"/>
        <dbReference type="ChEBI" id="CHEBI:15378"/>
        <dbReference type="ChEBI" id="CHEBI:57955"/>
        <dbReference type="ChEBI" id="CHEBI:58759"/>
        <dbReference type="EC" id="3.1.1.31"/>
    </reaction>
</comment>
<comment type="caution">
    <text evidence="9">The sequence shown here is derived from an EMBL/GenBank/DDBJ whole genome shotgun (WGS) entry which is preliminary data.</text>
</comment>
<evidence type="ECO:0000256" key="4">
    <source>
        <dbReference type="ARBA" id="ARBA00010662"/>
    </source>
</evidence>
<evidence type="ECO:0000256" key="3">
    <source>
        <dbReference type="ARBA" id="ARBA00004961"/>
    </source>
</evidence>
<dbReference type="CDD" id="cd01400">
    <property type="entry name" value="6PGL"/>
    <property type="match status" value="1"/>
</dbReference>
<keyword evidence="10" id="KW-1185">Reference proteome</keyword>
<dbReference type="Proteomes" id="UP000242313">
    <property type="component" value="Unassembled WGS sequence"/>
</dbReference>
<comment type="function">
    <text evidence="2 7">Hydrolysis of 6-phosphogluconolactone to 6-phosphogluconate.</text>
</comment>
<dbReference type="RefSeq" id="WP_096003624.1">
    <property type="nucleotide sequence ID" value="NZ_NTMR01000003.1"/>
</dbReference>
<dbReference type="GO" id="GO:0005975">
    <property type="term" value="P:carbohydrate metabolic process"/>
    <property type="evidence" value="ECO:0007669"/>
    <property type="project" value="UniProtKB-UniRule"/>
</dbReference>
<dbReference type="InterPro" id="IPR039104">
    <property type="entry name" value="6PGL"/>
</dbReference>
<dbReference type="EC" id="3.1.1.31" evidence="5 7"/>
<feature type="domain" description="Glucosamine/galactosamine-6-phosphate isomerase" evidence="8">
    <location>
        <begin position="21"/>
        <end position="224"/>
    </location>
</feature>
<comment type="similarity">
    <text evidence="4 7">Belongs to the glucosamine/galactosamine-6-phosphate isomerase family. 6-phosphogluconolactonase subfamily.</text>
</comment>
<proteinExistence type="inferred from homology"/>
<gene>
    <name evidence="7 9" type="primary">pgl</name>
    <name evidence="9" type="ORF">CNQ84_04070</name>
</gene>
<evidence type="ECO:0000256" key="6">
    <source>
        <dbReference type="ARBA" id="ARBA00020337"/>
    </source>
</evidence>
<protein>
    <recommendedName>
        <fullName evidence="6 7">6-phosphogluconolactonase</fullName>
        <shortName evidence="7">6PGL</shortName>
        <ecNumber evidence="5 7">3.1.1.31</ecNumber>
    </recommendedName>
</protein>
<evidence type="ECO:0000256" key="5">
    <source>
        <dbReference type="ARBA" id="ARBA00013198"/>
    </source>
</evidence>
<keyword evidence="7" id="KW-0378">Hydrolase</keyword>
<dbReference type="NCBIfam" id="TIGR01198">
    <property type="entry name" value="pgl"/>
    <property type="match status" value="1"/>
</dbReference>
<dbReference type="InterPro" id="IPR037171">
    <property type="entry name" value="NagB/RpiA_transferase-like"/>
</dbReference>
<evidence type="ECO:0000256" key="7">
    <source>
        <dbReference type="RuleBase" id="RU365095"/>
    </source>
</evidence>
<dbReference type="PANTHER" id="PTHR11054:SF0">
    <property type="entry name" value="6-PHOSPHOGLUCONOLACTONASE"/>
    <property type="match status" value="1"/>
</dbReference>
<dbReference type="EMBL" id="NTMR01000003">
    <property type="protein sequence ID" value="PBK05681.1"/>
    <property type="molecule type" value="Genomic_DNA"/>
</dbReference>
<accession>A0A2A3MLJ4</accession>